<dbReference type="EMBL" id="BART01030431">
    <property type="protein sequence ID" value="GAH17143.1"/>
    <property type="molecule type" value="Genomic_DNA"/>
</dbReference>
<accession>X1F8P1</accession>
<comment type="caution">
    <text evidence="2">The sequence shown here is derived from an EMBL/GenBank/DDBJ whole genome shotgun (WGS) entry which is preliminary data.</text>
</comment>
<proteinExistence type="predicted"/>
<dbReference type="Gene3D" id="2.40.50.140">
    <property type="entry name" value="Nucleic acid-binding proteins"/>
    <property type="match status" value="1"/>
</dbReference>
<dbReference type="Pfam" id="PF01957">
    <property type="entry name" value="NfeD"/>
    <property type="match status" value="1"/>
</dbReference>
<evidence type="ECO:0000313" key="2">
    <source>
        <dbReference type="EMBL" id="GAH17143.1"/>
    </source>
</evidence>
<organism evidence="2">
    <name type="scientific">marine sediment metagenome</name>
    <dbReference type="NCBI Taxonomy" id="412755"/>
    <lineage>
        <taxon>unclassified sequences</taxon>
        <taxon>metagenomes</taxon>
        <taxon>ecological metagenomes</taxon>
    </lineage>
</organism>
<name>X1F8P1_9ZZZZ</name>
<dbReference type="SUPFAM" id="SSF141322">
    <property type="entry name" value="NfeD domain-like"/>
    <property type="match status" value="1"/>
</dbReference>
<dbReference type="InterPro" id="IPR002810">
    <property type="entry name" value="NfeD-like_C"/>
</dbReference>
<feature type="non-terminal residue" evidence="2">
    <location>
        <position position="1"/>
    </location>
</feature>
<evidence type="ECO:0000259" key="1">
    <source>
        <dbReference type="Pfam" id="PF01957"/>
    </source>
</evidence>
<dbReference type="AlphaFoldDB" id="X1F8P1"/>
<feature type="domain" description="NfeD-like C-terminal" evidence="1">
    <location>
        <begin position="1"/>
        <end position="34"/>
    </location>
</feature>
<protein>
    <recommendedName>
        <fullName evidence="1">NfeD-like C-terminal domain-containing protein</fullName>
    </recommendedName>
</protein>
<dbReference type="InterPro" id="IPR012340">
    <property type="entry name" value="NA-bd_OB-fold"/>
</dbReference>
<gene>
    <name evidence="2" type="ORF">S01H4_53142</name>
</gene>
<reference evidence="2" key="1">
    <citation type="journal article" date="2014" name="Front. Microbiol.">
        <title>High frequency of phylogenetically diverse reductive dehalogenase-homologous genes in deep subseafloor sedimentary metagenomes.</title>
        <authorList>
            <person name="Kawai M."/>
            <person name="Futagami T."/>
            <person name="Toyoda A."/>
            <person name="Takaki Y."/>
            <person name="Nishi S."/>
            <person name="Hori S."/>
            <person name="Arai W."/>
            <person name="Tsubouchi T."/>
            <person name="Morono Y."/>
            <person name="Uchiyama I."/>
            <person name="Ito T."/>
            <person name="Fujiyama A."/>
            <person name="Inagaki F."/>
            <person name="Takami H."/>
        </authorList>
    </citation>
    <scope>NUCLEOTIDE SEQUENCE</scope>
    <source>
        <strain evidence="2">Expedition CK06-06</strain>
    </source>
</reference>
<sequence>RFKGELWQATSDTTIEPNTKVIVVEKDESTLKVKLKE</sequence>